<gene>
    <name evidence="1" type="ORF">BKG76_00235</name>
</gene>
<protein>
    <recommendedName>
        <fullName evidence="3">DUF3558 domain-containing protein</fullName>
    </recommendedName>
</protein>
<organism evidence="1 2">
    <name type="scientific">Mycobacteroides franklinii</name>
    <dbReference type="NCBI Taxonomy" id="948102"/>
    <lineage>
        <taxon>Bacteria</taxon>
        <taxon>Bacillati</taxon>
        <taxon>Actinomycetota</taxon>
        <taxon>Actinomycetes</taxon>
        <taxon>Mycobacteriales</taxon>
        <taxon>Mycobacteriaceae</taxon>
        <taxon>Mycobacteroides</taxon>
    </lineage>
</organism>
<dbReference type="STRING" id="948102.BKG76_00235"/>
<dbReference type="PROSITE" id="PS51257">
    <property type="entry name" value="PROKAR_LIPOPROTEIN"/>
    <property type="match status" value="1"/>
</dbReference>
<sequence length="350" mass="37453">MKAIPLLAVCAISALVSGCVESVSGDAVRATESSTSPRSSYRDKLSAELRKQLDRARELQKVDPCSLIDLDAAGRLATITSVGTAAKPINCEIEYQVPQQPATYPDEGLSDVPGLPRLLQSGQRYSVTGGTEAVDHVGSMCFKRLFTGYEDAEGKEMISYSLSVSGNAIGAQDPTPRCQDLEPLVNASRPFAAHPTLRADSRRLPQSKLMNVDPCAVIDALSGQPKVEISTPIYPFSCAFKPEGGTKRSITLLFEEADAARRSIEPAKSGRSSVNKYLDLLGAQATISASGGDCMLIAYLDLDRPISGSDPLSQKPWIPKVMVNAEDENASCPKAVEAATEVVRLYKEAK</sequence>
<proteinExistence type="predicted"/>
<name>A0A1S1LB60_9MYCO</name>
<reference evidence="1 2" key="1">
    <citation type="submission" date="2016-10" db="EMBL/GenBank/DDBJ databases">
        <title>Evaluation of Human, Veterinary and Environmental Mycobacterium chelonae Isolates by Core Genome Phylogenomic Analysis, Targeted Gene Comparison, and Anti-microbial Susceptibility Patterns: A Tale of Mistaken Identities.</title>
        <authorList>
            <person name="Fogelson S.B."/>
            <person name="Camus A.C."/>
            <person name="Lorenz W."/>
            <person name="Vasireddy R."/>
            <person name="Vasireddy S."/>
            <person name="Smith T."/>
            <person name="Brown-Elliott B.A."/>
            <person name="Wallace R.J.Jr."/>
            <person name="Hasan N.A."/>
            <person name="Reischl U."/>
            <person name="Sanchez S."/>
        </authorList>
    </citation>
    <scope>NUCLEOTIDE SEQUENCE [LARGE SCALE GENOMIC DNA]</scope>
    <source>
        <strain evidence="1 2">1559</strain>
    </source>
</reference>
<dbReference type="AlphaFoldDB" id="A0A1S1LB60"/>
<accession>A0A1S1LB60</accession>
<evidence type="ECO:0000313" key="2">
    <source>
        <dbReference type="Proteomes" id="UP000179616"/>
    </source>
</evidence>
<evidence type="ECO:0008006" key="3">
    <source>
        <dbReference type="Google" id="ProtNLM"/>
    </source>
</evidence>
<evidence type="ECO:0000313" key="1">
    <source>
        <dbReference type="EMBL" id="OHU31681.1"/>
    </source>
</evidence>
<comment type="caution">
    <text evidence="1">The sequence shown here is derived from an EMBL/GenBank/DDBJ whole genome shotgun (WGS) entry which is preliminary data.</text>
</comment>
<dbReference type="Proteomes" id="UP000179616">
    <property type="component" value="Unassembled WGS sequence"/>
</dbReference>
<dbReference type="EMBL" id="MLIK01000003">
    <property type="protein sequence ID" value="OHU31681.1"/>
    <property type="molecule type" value="Genomic_DNA"/>
</dbReference>